<protein>
    <submittedName>
        <fullName evidence="2">Sugar phosphate isomerase/epimerase</fullName>
    </submittedName>
</protein>
<dbReference type="PANTHER" id="PTHR12110:SF41">
    <property type="entry name" value="INOSOSE DEHYDRATASE"/>
    <property type="match status" value="1"/>
</dbReference>
<dbReference type="InterPro" id="IPR013022">
    <property type="entry name" value="Xyl_isomerase-like_TIM-brl"/>
</dbReference>
<comment type="caution">
    <text evidence="2">The sequence shown here is derived from an EMBL/GenBank/DDBJ whole genome shotgun (WGS) entry which is preliminary data.</text>
</comment>
<dbReference type="InterPro" id="IPR006311">
    <property type="entry name" value="TAT_signal"/>
</dbReference>
<dbReference type="SUPFAM" id="SSF51658">
    <property type="entry name" value="Xylose isomerase-like"/>
    <property type="match status" value="1"/>
</dbReference>
<keyword evidence="3" id="KW-1185">Reference proteome</keyword>
<dbReference type="Gene3D" id="3.20.20.150">
    <property type="entry name" value="Divalent-metal-dependent TIM barrel enzymes"/>
    <property type="match status" value="1"/>
</dbReference>
<dbReference type="Proteomes" id="UP000294911">
    <property type="component" value="Unassembled WGS sequence"/>
</dbReference>
<evidence type="ECO:0000313" key="2">
    <source>
        <dbReference type="EMBL" id="TCP56104.1"/>
    </source>
</evidence>
<feature type="domain" description="Xylose isomerase-like TIM barrel" evidence="1">
    <location>
        <begin position="71"/>
        <end position="284"/>
    </location>
</feature>
<reference evidence="2 3" key="1">
    <citation type="submission" date="2019-03" db="EMBL/GenBank/DDBJ databases">
        <title>Genomic Encyclopedia of Type Strains, Phase IV (KMG-IV): sequencing the most valuable type-strain genomes for metagenomic binning, comparative biology and taxonomic classification.</title>
        <authorList>
            <person name="Goeker M."/>
        </authorList>
    </citation>
    <scope>NUCLEOTIDE SEQUENCE [LARGE SCALE GENOMIC DNA]</scope>
    <source>
        <strain evidence="2 3">DSM 45765</strain>
    </source>
</reference>
<dbReference type="Pfam" id="PF01261">
    <property type="entry name" value="AP_endonuc_2"/>
    <property type="match status" value="1"/>
</dbReference>
<proteinExistence type="predicted"/>
<dbReference type="OrthoDB" id="9798407at2"/>
<dbReference type="PANTHER" id="PTHR12110">
    <property type="entry name" value="HYDROXYPYRUVATE ISOMERASE"/>
    <property type="match status" value="1"/>
</dbReference>
<evidence type="ECO:0000259" key="1">
    <source>
        <dbReference type="Pfam" id="PF01261"/>
    </source>
</evidence>
<dbReference type="InterPro" id="IPR050312">
    <property type="entry name" value="IolE/XylAMocC-like"/>
</dbReference>
<dbReference type="RefSeq" id="WP_132874764.1">
    <property type="nucleotide sequence ID" value="NZ_SLXQ01000001.1"/>
</dbReference>
<keyword evidence="2" id="KW-0413">Isomerase</keyword>
<evidence type="ECO:0000313" key="3">
    <source>
        <dbReference type="Proteomes" id="UP000294911"/>
    </source>
</evidence>
<dbReference type="AlphaFoldDB" id="A0A4R2R2S2"/>
<accession>A0A4R2R2S2</accession>
<gene>
    <name evidence="2" type="ORF">EV191_10144</name>
</gene>
<dbReference type="InterPro" id="IPR036237">
    <property type="entry name" value="Xyl_isomerase-like_sf"/>
</dbReference>
<sequence length="289" mass="31991">MSDSRLTNSQLSRRTALRGLLAGTVAAGALAGSAGVAAGSSAGWRRIPRSKISIQLYTLRTLLEHDVEDTLRELAAIGYRKVEMAGTYGYSAAEFRELLDKHGLRATSSHVGIDDGPLDSLVEDAQTLGNQYVAVPFADFDTIAEWRTFADQLTEAAKAFRAAGIRFGYHNHDHEFREISGTKPFDVIAECTDPRLVYFELDLFWAVDAGEDPVELFRGHFPRVRQYHVKDRTADGEMVDPGAGVIDFPGIFRATQHGRLAEYIVEHDEPTDPLGTARAGYEYLANLRW</sequence>
<organism evidence="2 3">
    <name type="scientific">Tamaricihabitans halophyticus</name>
    <dbReference type="NCBI Taxonomy" id="1262583"/>
    <lineage>
        <taxon>Bacteria</taxon>
        <taxon>Bacillati</taxon>
        <taxon>Actinomycetota</taxon>
        <taxon>Actinomycetes</taxon>
        <taxon>Pseudonocardiales</taxon>
        <taxon>Pseudonocardiaceae</taxon>
        <taxon>Tamaricihabitans</taxon>
    </lineage>
</organism>
<dbReference type="EMBL" id="SLXQ01000001">
    <property type="protein sequence ID" value="TCP56104.1"/>
    <property type="molecule type" value="Genomic_DNA"/>
</dbReference>
<name>A0A4R2R2S2_9PSEU</name>
<dbReference type="PROSITE" id="PS51318">
    <property type="entry name" value="TAT"/>
    <property type="match status" value="1"/>
</dbReference>
<dbReference type="GO" id="GO:0016853">
    <property type="term" value="F:isomerase activity"/>
    <property type="evidence" value="ECO:0007669"/>
    <property type="project" value="UniProtKB-KW"/>
</dbReference>